<dbReference type="InterPro" id="IPR040250">
    <property type="entry name" value="Nucleobindin"/>
</dbReference>
<evidence type="ECO:0000256" key="7">
    <source>
        <dbReference type="ARBA" id="ARBA00022553"/>
    </source>
</evidence>
<evidence type="ECO:0000256" key="12">
    <source>
        <dbReference type="SAM" id="MobiDB-lite"/>
    </source>
</evidence>
<dbReference type="Proteomes" id="UP000683360">
    <property type="component" value="Unassembled WGS sequence"/>
</dbReference>
<feature type="domain" description="NUCB1-like N-terminal" evidence="15">
    <location>
        <begin position="22"/>
        <end position="118"/>
    </location>
</feature>
<protein>
    <submittedName>
        <fullName evidence="16">NUCB</fullName>
    </submittedName>
</protein>
<keyword evidence="6" id="KW-0964">Secreted</keyword>
<keyword evidence="5" id="KW-0963">Cytoplasm</keyword>
<evidence type="ECO:0000313" key="17">
    <source>
        <dbReference type="Proteomes" id="UP000683360"/>
    </source>
</evidence>
<comment type="caution">
    <text evidence="16">The sequence shown here is derived from an EMBL/GenBank/DDBJ whole genome shotgun (WGS) entry which is preliminary data.</text>
</comment>
<reference evidence="16" key="1">
    <citation type="submission" date="2021-03" db="EMBL/GenBank/DDBJ databases">
        <authorList>
            <person name="Bekaert M."/>
        </authorList>
    </citation>
    <scope>NUCLEOTIDE SEQUENCE</scope>
</reference>
<evidence type="ECO:0000256" key="11">
    <source>
        <dbReference type="ARBA" id="ARBA00023136"/>
    </source>
</evidence>
<dbReference type="EMBL" id="CAJPWZ010003153">
    <property type="protein sequence ID" value="CAG2253519.1"/>
    <property type="molecule type" value="Genomic_DNA"/>
</dbReference>
<sequence length="328" mass="35549">MKKVLGLLIIGISLYGIVCPPVKPDAKPEEGGSETQDEDTGLEYDRYLKEVVMALEEDPDFRKKLEETNATDIKNGKISMHLEMVAHGIRERLDEIKRREVDRLRILAREKMKTMNGMDVFHYISIHGGMIFKFQIFLMLLLSFLTCSGSIASMGTWQSIGSLSSLHEELLSINPNKLLRPSIHPRSPGGTPKKKRRSRGSPSSTCNGYSTATPLYKALINGSNEPTTDAQPTARSNEPTANAQPTTNVSTTASTADGSTTASGTNGCTTSSAADECTATKRKWVVNLTSTNKVCLLSATTTGTSSSTTAGTSSSTAGNNRYQFINNK</sequence>
<dbReference type="PANTHER" id="PTHR19237:SF20">
    <property type="entry name" value="NUCLEOBINDIN 1"/>
    <property type="match status" value="1"/>
</dbReference>
<name>A0A8S3VIU9_MYTED</name>
<dbReference type="GO" id="GO:0016020">
    <property type="term" value="C:membrane"/>
    <property type="evidence" value="ECO:0007669"/>
    <property type="project" value="UniProtKB-SubCell"/>
</dbReference>
<proteinExistence type="predicted"/>
<evidence type="ECO:0000313" key="16">
    <source>
        <dbReference type="EMBL" id="CAG2253519.1"/>
    </source>
</evidence>
<feature type="compositionally biased region" description="Polar residues" evidence="12">
    <location>
        <begin position="221"/>
        <end position="249"/>
    </location>
</feature>
<gene>
    <name evidence="16" type="ORF">MEDL_65054</name>
</gene>
<evidence type="ECO:0000256" key="1">
    <source>
        <dbReference type="ARBA" id="ARBA00004370"/>
    </source>
</evidence>
<dbReference type="OrthoDB" id="5982823at2759"/>
<keyword evidence="17" id="KW-1185">Reference proteome</keyword>
<feature type="chain" id="PRO_5035746968" evidence="14">
    <location>
        <begin position="20"/>
        <end position="328"/>
    </location>
</feature>
<evidence type="ECO:0000256" key="9">
    <source>
        <dbReference type="ARBA" id="ARBA00022737"/>
    </source>
</evidence>
<dbReference type="AlphaFoldDB" id="A0A8S3VIU9"/>
<evidence type="ECO:0000256" key="3">
    <source>
        <dbReference type="ARBA" id="ARBA00004555"/>
    </source>
</evidence>
<feature type="signal peptide" evidence="14">
    <location>
        <begin position="1"/>
        <end position="19"/>
    </location>
</feature>
<feature type="compositionally biased region" description="Low complexity" evidence="12">
    <location>
        <begin position="250"/>
        <end position="267"/>
    </location>
</feature>
<evidence type="ECO:0000256" key="14">
    <source>
        <dbReference type="SAM" id="SignalP"/>
    </source>
</evidence>
<evidence type="ECO:0000256" key="13">
    <source>
        <dbReference type="SAM" id="Phobius"/>
    </source>
</evidence>
<keyword evidence="8 14" id="KW-0732">Signal</keyword>
<accession>A0A8S3VIU9</accession>
<evidence type="ECO:0000256" key="6">
    <source>
        <dbReference type="ARBA" id="ARBA00022525"/>
    </source>
</evidence>
<evidence type="ECO:0000256" key="5">
    <source>
        <dbReference type="ARBA" id="ARBA00022490"/>
    </source>
</evidence>
<keyword evidence="9" id="KW-0677">Repeat</keyword>
<dbReference type="GO" id="GO:0005794">
    <property type="term" value="C:Golgi apparatus"/>
    <property type="evidence" value="ECO:0007669"/>
    <property type="project" value="UniProtKB-SubCell"/>
</dbReference>
<keyword evidence="11 13" id="KW-0472">Membrane</keyword>
<feature type="region of interest" description="Disordered" evidence="12">
    <location>
        <begin position="177"/>
        <end position="272"/>
    </location>
</feature>
<keyword evidence="10" id="KW-0333">Golgi apparatus</keyword>
<dbReference type="GO" id="GO:0005793">
    <property type="term" value="C:endoplasmic reticulum-Golgi intermediate compartment"/>
    <property type="evidence" value="ECO:0007669"/>
    <property type="project" value="TreeGrafter"/>
</dbReference>
<dbReference type="Pfam" id="PF25434">
    <property type="entry name" value="NUCB1_N"/>
    <property type="match status" value="1"/>
</dbReference>
<evidence type="ECO:0000259" key="15">
    <source>
        <dbReference type="Pfam" id="PF25434"/>
    </source>
</evidence>
<dbReference type="GO" id="GO:0005509">
    <property type="term" value="F:calcium ion binding"/>
    <property type="evidence" value="ECO:0007669"/>
    <property type="project" value="TreeGrafter"/>
</dbReference>
<evidence type="ECO:0000256" key="10">
    <source>
        <dbReference type="ARBA" id="ARBA00023034"/>
    </source>
</evidence>
<feature type="region of interest" description="Disordered" evidence="12">
    <location>
        <begin position="302"/>
        <end position="328"/>
    </location>
</feature>
<organism evidence="16 17">
    <name type="scientific">Mytilus edulis</name>
    <name type="common">Blue mussel</name>
    <dbReference type="NCBI Taxonomy" id="6550"/>
    <lineage>
        <taxon>Eukaryota</taxon>
        <taxon>Metazoa</taxon>
        <taxon>Spiralia</taxon>
        <taxon>Lophotrochozoa</taxon>
        <taxon>Mollusca</taxon>
        <taxon>Bivalvia</taxon>
        <taxon>Autobranchia</taxon>
        <taxon>Pteriomorphia</taxon>
        <taxon>Mytilida</taxon>
        <taxon>Mytiloidea</taxon>
        <taxon>Mytilidae</taxon>
        <taxon>Mytilinae</taxon>
        <taxon>Mytilus</taxon>
    </lineage>
</organism>
<comment type="subcellular location">
    <subcellularLocation>
        <location evidence="2">Cytoplasm</location>
    </subcellularLocation>
    <subcellularLocation>
        <location evidence="3">Golgi apparatus</location>
    </subcellularLocation>
    <subcellularLocation>
        <location evidence="1">Membrane</location>
    </subcellularLocation>
    <subcellularLocation>
        <location evidence="4">Secreted</location>
    </subcellularLocation>
</comment>
<feature type="compositionally biased region" description="Low complexity" evidence="12">
    <location>
        <begin position="302"/>
        <end position="318"/>
    </location>
</feature>
<keyword evidence="13" id="KW-0812">Transmembrane</keyword>
<evidence type="ECO:0000256" key="4">
    <source>
        <dbReference type="ARBA" id="ARBA00004613"/>
    </source>
</evidence>
<dbReference type="PANTHER" id="PTHR19237">
    <property type="entry name" value="NUCLEOBINDIN"/>
    <property type="match status" value="1"/>
</dbReference>
<feature type="compositionally biased region" description="Polar residues" evidence="12">
    <location>
        <begin position="319"/>
        <end position="328"/>
    </location>
</feature>
<keyword evidence="13" id="KW-1133">Transmembrane helix</keyword>
<evidence type="ECO:0000256" key="8">
    <source>
        <dbReference type="ARBA" id="ARBA00022729"/>
    </source>
</evidence>
<feature type="transmembrane region" description="Helical" evidence="13">
    <location>
        <begin position="120"/>
        <end position="145"/>
    </location>
</feature>
<keyword evidence="7" id="KW-0597">Phosphoprotein</keyword>
<dbReference type="GO" id="GO:0070062">
    <property type="term" value="C:extracellular exosome"/>
    <property type="evidence" value="ECO:0007669"/>
    <property type="project" value="TreeGrafter"/>
</dbReference>
<evidence type="ECO:0000256" key="2">
    <source>
        <dbReference type="ARBA" id="ARBA00004496"/>
    </source>
</evidence>
<dbReference type="InterPro" id="IPR057576">
    <property type="entry name" value="NUCB1_N"/>
</dbReference>